<feature type="transmembrane region" description="Helical" evidence="7">
    <location>
        <begin position="896"/>
        <end position="915"/>
    </location>
</feature>
<dbReference type="Proteomes" id="UP001213000">
    <property type="component" value="Unassembled WGS sequence"/>
</dbReference>
<feature type="compositionally biased region" description="Polar residues" evidence="6">
    <location>
        <begin position="837"/>
        <end position="855"/>
    </location>
</feature>
<feature type="compositionally biased region" description="Polar residues" evidence="6">
    <location>
        <begin position="1591"/>
        <end position="1601"/>
    </location>
</feature>
<keyword evidence="10" id="KW-1185">Reference proteome</keyword>
<feature type="compositionally biased region" description="Low complexity" evidence="6">
    <location>
        <begin position="527"/>
        <end position="545"/>
    </location>
</feature>
<evidence type="ECO:0000313" key="10">
    <source>
        <dbReference type="Proteomes" id="UP001213000"/>
    </source>
</evidence>
<organism evidence="9 10">
    <name type="scientific">Leucocoprinus birnbaumii</name>
    <dbReference type="NCBI Taxonomy" id="56174"/>
    <lineage>
        <taxon>Eukaryota</taxon>
        <taxon>Fungi</taxon>
        <taxon>Dikarya</taxon>
        <taxon>Basidiomycota</taxon>
        <taxon>Agaricomycotina</taxon>
        <taxon>Agaricomycetes</taxon>
        <taxon>Agaricomycetidae</taxon>
        <taxon>Agaricales</taxon>
        <taxon>Agaricineae</taxon>
        <taxon>Agaricaceae</taxon>
        <taxon>Leucocoprinus</taxon>
    </lineage>
</organism>
<keyword evidence="2" id="KW-0677">Repeat</keyword>
<keyword evidence="7" id="KW-0472">Membrane</keyword>
<reference evidence="9" key="1">
    <citation type="submission" date="2022-07" db="EMBL/GenBank/DDBJ databases">
        <title>Genome Sequence of Leucocoprinus birnbaumii.</title>
        <authorList>
            <person name="Buettner E."/>
        </authorList>
    </citation>
    <scope>NUCLEOTIDE SEQUENCE</scope>
    <source>
        <strain evidence="9">VT141</strain>
    </source>
</reference>
<dbReference type="GO" id="GO:0046872">
    <property type="term" value="F:metal ion binding"/>
    <property type="evidence" value="ECO:0007669"/>
    <property type="project" value="UniProtKB-KW"/>
</dbReference>
<dbReference type="Gene3D" id="2.10.110.10">
    <property type="entry name" value="Cysteine Rich Protein"/>
    <property type="match status" value="3"/>
</dbReference>
<feature type="transmembrane region" description="Helical" evidence="7">
    <location>
        <begin position="1126"/>
        <end position="1144"/>
    </location>
</feature>
<comment type="caution">
    <text evidence="9">The sequence shown here is derived from an EMBL/GenBank/DDBJ whole genome shotgun (WGS) entry which is preliminary data.</text>
</comment>
<feature type="transmembrane region" description="Helical" evidence="7">
    <location>
        <begin position="1057"/>
        <end position="1082"/>
    </location>
</feature>
<feature type="compositionally biased region" description="Polar residues" evidence="6">
    <location>
        <begin position="45"/>
        <end position="57"/>
    </location>
</feature>
<accession>A0AAD5W2P8</accession>
<feature type="compositionally biased region" description="Polar residues" evidence="6">
    <location>
        <begin position="446"/>
        <end position="472"/>
    </location>
</feature>
<feature type="transmembrane region" description="Helical" evidence="7">
    <location>
        <begin position="922"/>
        <end position="945"/>
    </location>
</feature>
<feature type="region of interest" description="Disordered" evidence="6">
    <location>
        <begin position="250"/>
        <end position="387"/>
    </location>
</feature>
<dbReference type="Pfam" id="PF00412">
    <property type="entry name" value="LIM"/>
    <property type="match status" value="1"/>
</dbReference>
<proteinExistence type="predicted"/>
<feature type="region of interest" description="Disordered" evidence="6">
    <location>
        <begin position="637"/>
        <end position="717"/>
    </location>
</feature>
<protein>
    <recommendedName>
        <fullName evidence="8">LIM zinc-binding domain-containing protein</fullName>
    </recommendedName>
</protein>
<feature type="region of interest" description="Disordered" evidence="6">
    <location>
        <begin position="1236"/>
        <end position="1256"/>
    </location>
</feature>
<dbReference type="PROSITE" id="PS00478">
    <property type="entry name" value="LIM_DOMAIN_1"/>
    <property type="match status" value="1"/>
</dbReference>
<dbReference type="EMBL" id="JANIEX010000178">
    <property type="protein sequence ID" value="KAJ3571589.1"/>
    <property type="molecule type" value="Genomic_DNA"/>
</dbReference>
<feature type="region of interest" description="Disordered" evidence="6">
    <location>
        <begin position="1267"/>
        <end position="1286"/>
    </location>
</feature>
<evidence type="ECO:0000256" key="2">
    <source>
        <dbReference type="ARBA" id="ARBA00022737"/>
    </source>
</evidence>
<evidence type="ECO:0000256" key="7">
    <source>
        <dbReference type="SAM" id="Phobius"/>
    </source>
</evidence>
<feature type="region of interest" description="Disordered" evidence="6">
    <location>
        <begin position="419"/>
        <end position="546"/>
    </location>
</feature>
<feature type="compositionally biased region" description="Low complexity" evidence="6">
    <location>
        <begin position="1650"/>
        <end position="1659"/>
    </location>
</feature>
<dbReference type="PANTHER" id="PTHR24205">
    <property type="entry name" value="FOUR AND A HALF LIM DOMAINS PROTEIN"/>
    <property type="match status" value="1"/>
</dbReference>
<feature type="transmembrane region" description="Helical" evidence="7">
    <location>
        <begin position="1026"/>
        <end position="1045"/>
    </location>
</feature>
<dbReference type="PROSITE" id="PS50023">
    <property type="entry name" value="LIM_DOMAIN_2"/>
    <property type="match status" value="1"/>
</dbReference>
<evidence type="ECO:0000256" key="5">
    <source>
        <dbReference type="PROSITE-ProRule" id="PRU00125"/>
    </source>
</evidence>
<feature type="region of interest" description="Disordered" evidence="6">
    <location>
        <begin position="1"/>
        <end position="60"/>
    </location>
</feature>
<feature type="region of interest" description="Disordered" evidence="6">
    <location>
        <begin position="834"/>
        <end position="867"/>
    </location>
</feature>
<feature type="compositionally biased region" description="Polar residues" evidence="6">
    <location>
        <begin position="694"/>
        <end position="705"/>
    </location>
</feature>
<evidence type="ECO:0000259" key="8">
    <source>
        <dbReference type="PROSITE" id="PS50023"/>
    </source>
</evidence>
<evidence type="ECO:0000256" key="6">
    <source>
        <dbReference type="SAM" id="MobiDB-lite"/>
    </source>
</evidence>
<keyword evidence="3 5" id="KW-0862">Zinc</keyword>
<feature type="compositionally biased region" description="Polar residues" evidence="6">
    <location>
        <begin position="425"/>
        <end position="436"/>
    </location>
</feature>
<keyword evidence="1 5" id="KW-0479">Metal-binding</keyword>
<name>A0AAD5W2P8_9AGAR</name>
<feature type="region of interest" description="Disordered" evidence="6">
    <location>
        <begin position="87"/>
        <end position="114"/>
    </location>
</feature>
<feature type="compositionally biased region" description="Polar residues" evidence="6">
    <location>
        <begin position="510"/>
        <end position="526"/>
    </location>
</feature>
<feature type="compositionally biased region" description="Low complexity" evidence="6">
    <location>
        <begin position="1236"/>
        <end position="1249"/>
    </location>
</feature>
<dbReference type="SMART" id="SM00132">
    <property type="entry name" value="LIM"/>
    <property type="match status" value="2"/>
</dbReference>
<keyword evidence="4 5" id="KW-0440">LIM domain</keyword>
<evidence type="ECO:0000256" key="4">
    <source>
        <dbReference type="ARBA" id="ARBA00023038"/>
    </source>
</evidence>
<feature type="compositionally biased region" description="Low complexity" evidence="6">
    <location>
        <begin position="325"/>
        <end position="338"/>
    </location>
</feature>
<feature type="transmembrane region" description="Helical" evidence="7">
    <location>
        <begin position="965"/>
        <end position="986"/>
    </location>
</feature>
<keyword evidence="7" id="KW-0812">Transmembrane</keyword>
<feature type="compositionally biased region" description="Polar residues" evidence="6">
    <location>
        <begin position="8"/>
        <end position="27"/>
    </location>
</feature>
<feature type="transmembrane region" description="Helical" evidence="7">
    <location>
        <begin position="1094"/>
        <end position="1114"/>
    </location>
</feature>
<feature type="compositionally biased region" description="Polar residues" evidence="6">
    <location>
        <begin position="1375"/>
        <end position="1415"/>
    </location>
</feature>
<evidence type="ECO:0000313" key="9">
    <source>
        <dbReference type="EMBL" id="KAJ3571589.1"/>
    </source>
</evidence>
<feature type="region of interest" description="Disordered" evidence="6">
    <location>
        <begin position="1373"/>
        <end position="1429"/>
    </location>
</feature>
<feature type="compositionally biased region" description="Basic and acidic residues" evidence="6">
    <location>
        <begin position="744"/>
        <end position="759"/>
    </location>
</feature>
<sequence>MHCLAPTVSWNQSNSQEDQDKWSQTYVSREKSVSPVRPKSRGPPENTSSSLAHSENLTARRFPRAIGAQITGSTLLDDRITNHITSTTSQLSRSVSPLKPSVTGPKPESGILPSLIPNDTTLSKVYGSVLQPRESLTTHSCASCSTPFLPDATIYPDPSIPADDEPRFLCRQCFIVGGGSKGLCPNCDKPVTILKAEGGFVYAADKYWHKKCFNCEGCSKNIGDSPMVDLLGRPSCPDCFDTCLSREPRTPKRSIEKQGKSSVSPEKRSVGGWDISSNTTPKFRESSPAIEELEQRLGIGRSREGSPALEELSQRLSSIGRDFQPRYSSPSSPLQSRSGRMEGSPSPVRQLERLRSVEPEESVDGGSSSVFGSPRRSSGSPAPTTEAIDEMKRRFLRQSTASPTLSTVTLLESSPAMSSSLRSLQTNASPRHSLNSRIPLPITRAEPTSPTSSTPDFMSDISDSLTQSSLSGVDSPPTMNELLFDQPPPRYSRTDLLSNPDDVIPEETKSQMNTPSQTPQSTIRIRSSTMGTPSKTPTKSPLTKSNNKVIGSVSVSSTCVKCERPLFASKEGGKFVTVPGEDESDASQTFHRECFRCTYCEGVFNETAGGQAIFVKSSAGPAHVECAPPEKIVVRKSPSAGSLRFSHERASLRTDSSPTKSPSPSQRHSFTSSRYERPPPTAPATTTSFPRFGSRSSCPGCQKSVSPMERNVIPGPQGSRWHSDCLVCGGKRPPSKSSAWMLGRGEEKKKEPGCGKRLDSAAKTDATGRIWCRECLLILGVGGSPQTLPTRQPSASVSIGASGKLSQQLSGTTLARQFTGLGGSGNSGEVDLLRQLTGGSNSPTRSLSPTKQLGTGTRPRPKSPPHPVLVKMTNSPWPLSLALDEDQAFEAVLSDIPFFCVGLMAMGFVTFTFALKRMDSTVLYLCSASLLLFMAAVLDLGQLLIRGPSGGGQNFDSGVVSGFIVAREVGLGLAYGFLFLFVWRAVAVCPSCQNERPKSLVRPMDSSTSIRTHSASWARWGHLGAVLKWFTLALIIVIPLLQILWRLISSQRQYSSIYIADSVLEIVASAIFVLKIILNVLVSPSESWWIPFKYYFGLVLGLVVTGAMGIGNLISFAFSETILGRFLRAIGVYVFLLWNLVTLFQRRDAARRVIDDQEAPAVLPSEKSKERIMNKEDMGPSRTRERTPSMVTLGHVMQSPEARPTPLRISTTSRLSMIVNRVDQSDALAEITRSISTRSSRRSPVTPVTPKRPRRPDLRFDIITPTLPATAENPDEEPPTTGISLSYYTMNTSLPDVPVIRDPPVNPTKPSLYQADEQGNMEYTSQTSIIAQPPSHNASLSSFDELMRQQNELDQSIAKLKLLSVDNVDLPPLASTLSPVPENSSTTGDTAASTKSRPQSTPRTVESTSPRSEFSFSAFPIPPPRPESIRVSRFTNSTIRKLPQPPDQTSSQVAPMLTVPESPVNMFARMTSGATQYDVTSFIDNLTEPAGMQRSTSTDEGPQQDSELRAELQAADDGLTQAEEDQPPPVTVAPDDSSSVAHLKPMLLPSVASERKAAPLPTLRPIRNTRPPAGQRDSTLKPFLLGTSISNVPPSLPSSTMIPLGSRRSSRATRVPTHKPQISAPRMNISGDLDEEDPAIYERPRPPPILIGLPDRPRA</sequence>
<dbReference type="PANTHER" id="PTHR24205:SF16">
    <property type="entry name" value="GH01042P-RELATED"/>
    <property type="match status" value="1"/>
</dbReference>
<feature type="region of interest" description="Disordered" evidence="6">
    <location>
        <begin position="736"/>
        <end position="759"/>
    </location>
</feature>
<evidence type="ECO:0000256" key="3">
    <source>
        <dbReference type="ARBA" id="ARBA00022833"/>
    </source>
</evidence>
<feature type="compositionally biased region" description="Low complexity" evidence="6">
    <location>
        <begin position="656"/>
        <end position="665"/>
    </location>
</feature>
<feature type="domain" description="LIM zinc-binding" evidence="8">
    <location>
        <begin position="182"/>
        <end position="246"/>
    </location>
</feature>
<keyword evidence="7" id="KW-1133">Transmembrane helix</keyword>
<dbReference type="GO" id="GO:0030695">
    <property type="term" value="F:GTPase regulator activity"/>
    <property type="evidence" value="ECO:0007669"/>
    <property type="project" value="UniProtKB-ARBA"/>
</dbReference>
<dbReference type="InterPro" id="IPR001781">
    <property type="entry name" value="Znf_LIM"/>
</dbReference>
<dbReference type="CDD" id="cd08368">
    <property type="entry name" value="LIM"/>
    <property type="match status" value="1"/>
</dbReference>
<gene>
    <name evidence="9" type="ORF">NP233_g3660</name>
</gene>
<evidence type="ECO:0000256" key="1">
    <source>
        <dbReference type="ARBA" id="ARBA00022723"/>
    </source>
</evidence>
<feature type="compositionally biased region" description="Low complexity" evidence="6">
    <location>
        <begin position="364"/>
        <end position="381"/>
    </location>
</feature>
<feature type="region of interest" description="Disordered" evidence="6">
    <location>
        <begin position="1591"/>
        <end position="1659"/>
    </location>
</feature>
<feature type="compositionally biased region" description="Basic and acidic residues" evidence="6">
    <location>
        <begin position="250"/>
        <end position="269"/>
    </location>
</feature>